<comment type="caution">
    <text evidence="1">The sequence shown here is derived from an EMBL/GenBank/DDBJ whole genome shotgun (WGS) entry which is preliminary data.</text>
</comment>
<keyword evidence="2" id="KW-1185">Reference proteome</keyword>
<evidence type="ECO:0000313" key="2">
    <source>
        <dbReference type="Proteomes" id="UP000620366"/>
    </source>
</evidence>
<reference evidence="1" key="1">
    <citation type="submission" date="2020-08" db="EMBL/GenBank/DDBJ databases">
        <title>Genome public.</title>
        <authorList>
            <person name="Liu C."/>
            <person name="Sun Q."/>
        </authorList>
    </citation>
    <scope>NUCLEOTIDE SEQUENCE</scope>
    <source>
        <strain evidence="1">BX7</strain>
    </source>
</reference>
<proteinExistence type="predicted"/>
<name>A0A926DE16_9FIRM</name>
<dbReference type="RefSeq" id="WP_249300910.1">
    <property type="nucleotide sequence ID" value="NZ_JACRSP010000004.1"/>
</dbReference>
<dbReference type="Proteomes" id="UP000620366">
    <property type="component" value="Unassembled WGS sequence"/>
</dbReference>
<evidence type="ECO:0000313" key="1">
    <source>
        <dbReference type="EMBL" id="MBC8536888.1"/>
    </source>
</evidence>
<dbReference type="EMBL" id="JACRSP010000004">
    <property type="protein sequence ID" value="MBC8536888.1"/>
    <property type="molecule type" value="Genomic_DNA"/>
</dbReference>
<accession>A0A926DE16</accession>
<dbReference type="AlphaFoldDB" id="A0A926DE16"/>
<sequence length="77" mass="8565">MKGGEHIAVEIRVSCLVERYWDLSTRQYAGQQKQGTLIAVSSQTDDGGQVEPVGIVMLDDGKWESVPIAFIQREQTN</sequence>
<protein>
    <submittedName>
        <fullName evidence="1">Uncharacterized protein</fullName>
    </submittedName>
</protein>
<gene>
    <name evidence="1" type="ORF">H8695_09330</name>
</gene>
<organism evidence="1 2">
    <name type="scientific">Feifania hominis</name>
    <dbReference type="NCBI Taxonomy" id="2763660"/>
    <lineage>
        <taxon>Bacteria</taxon>
        <taxon>Bacillati</taxon>
        <taxon>Bacillota</taxon>
        <taxon>Clostridia</taxon>
        <taxon>Eubacteriales</taxon>
        <taxon>Feifaniaceae</taxon>
        <taxon>Feifania</taxon>
    </lineage>
</organism>